<sequence>MATNPRHLVQTSTEAKIAYKRGGYSISTYKQRSLERGAELDERAAHLREKEERRKFLKNKREQREKKEREARERNGVGLATQLIGYSHTQAQLKGGMEAFLGYSKKKKAEEQKIQEAKDAELHRNLEAITEEIAREPWDEDDGELPELGAVTGSGGDIWKDDDLDDDTLIEAHDLALSDPIEEPLAKAQTRPSVTTIPTPVNIVAQKLPKPQSPKQDAGFVRLHGPIDKTIEAILDKLPEPLIELLSKDMPKEPAIWNPALSLLHKLNPHGLPPHRLRVKIGCVVILLQDSSNSVKTSNVQHLQILRMDRERLECLILDGELEGTKTFLTRTAFPACHHNDKRYPFQRLQFPIKVSKDREPVKITKEVLPTSYKMPLVTREGARPSTHVFKKPEPKGLMPQKKIQSNPAFKLPGIPASKINPVQPPPPVEFDAWDDFLETGTQIARELSEESTTQGEPPIAPTPQNSSSRSSKVASQFSAKDFNFSLSNLTESPRNSLEVKSPVNNHSSRHSSSNSTIKNAISVPSQQKCSSASTFQHSTYLKRKFGPDTTTPPPVPRKKTAIEPLRPSVVCSASSDSRLMTAKSPFFEEFCLSTQDVTSLFDYDFDDSP</sequence>
<protein>
    <recommendedName>
        <fullName evidence="5">ATP-dependent DNA helicase</fullName>
    </recommendedName>
</protein>
<evidence type="ECO:0000256" key="1">
    <source>
        <dbReference type="SAM" id="Coils"/>
    </source>
</evidence>
<dbReference type="AlphaFoldDB" id="A0A2V1DVP3"/>
<feature type="region of interest" description="Disordered" evidence="2">
    <location>
        <begin position="448"/>
        <end position="475"/>
    </location>
</feature>
<feature type="compositionally biased region" description="Low complexity" evidence="2">
    <location>
        <begin position="505"/>
        <end position="516"/>
    </location>
</feature>
<reference evidence="3 4" key="1">
    <citation type="journal article" date="2018" name="Sci. Rep.">
        <title>Comparative genomics provides insights into the lifestyle and reveals functional heterogeneity of dark septate endophytic fungi.</title>
        <authorList>
            <person name="Knapp D.G."/>
            <person name="Nemeth J.B."/>
            <person name="Barry K."/>
            <person name="Hainaut M."/>
            <person name="Henrissat B."/>
            <person name="Johnson J."/>
            <person name="Kuo A."/>
            <person name="Lim J.H.P."/>
            <person name="Lipzen A."/>
            <person name="Nolan M."/>
            <person name="Ohm R.A."/>
            <person name="Tamas L."/>
            <person name="Grigoriev I.V."/>
            <person name="Spatafora J.W."/>
            <person name="Nagy L.G."/>
            <person name="Kovacs G.M."/>
        </authorList>
    </citation>
    <scope>NUCLEOTIDE SEQUENCE [LARGE SCALE GENOMIC DNA]</scope>
    <source>
        <strain evidence="3 4">DSE2036</strain>
    </source>
</reference>
<feature type="compositionally biased region" description="Polar residues" evidence="2">
    <location>
        <begin position="517"/>
        <end position="540"/>
    </location>
</feature>
<evidence type="ECO:0000313" key="3">
    <source>
        <dbReference type="EMBL" id="PVI02169.1"/>
    </source>
</evidence>
<name>A0A2V1DVP3_9PLEO</name>
<gene>
    <name evidence="3" type="ORF">DM02DRAFT_312883</name>
</gene>
<feature type="compositionally biased region" description="Polar residues" evidence="2">
    <location>
        <begin position="463"/>
        <end position="475"/>
    </location>
</feature>
<organism evidence="3 4">
    <name type="scientific">Periconia macrospinosa</name>
    <dbReference type="NCBI Taxonomy" id="97972"/>
    <lineage>
        <taxon>Eukaryota</taxon>
        <taxon>Fungi</taxon>
        <taxon>Dikarya</taxon>
        <taxon>Ascomycota</taxon>
        <taxon>Pezizomycotina</taxon>
        <taxon>Dothideomycetes</taxon>
        <taxon>Pleosporomycetidae</taxon>
        <taxon>Pleosporales</taxon>
        <taxon>Massarineae</taxon>
        <taxon>Periconiaceae</taxon>
        <taxon>Periconia</taxon>
    </lineage>
</organism>
<feature type="region of interest" description="Disordered" evidence="2">
    <location>
        <begin position="489"/>
        <end position="561"/>
    </location>
</feature>
<dbReference type="Proteomes" id="UP000244855">
    <property type="component" value="Unassembled WGS sequence"/>
</dbReference>
<evidence type="ECO:0000313" key="4">
    <source>
        <dbReference type="Proteomes" id="UP000244855"/>
    </source>
</evidence>
<accession>A0A2V1DVP3</accession>
<evidence type="ECO:0000256" key="2">
    <source>
        <dbReference type="SAM" id="MobiDB-lite"/>
    </source>
</evidence>
<dbReference type="EMBL" id="KZ805346">
    <property type="protein sequence ID" value="PVI02169.1"/>
    <property type="molecule type" value="Genomic_DNA"/>
</dbReference>
<dbReference type="STRING" id="97972.A0A2V1DVP3"/>
<proteinExistence type="predicted"/>
<evidence type="ECO:0008006" key="5">
    <source>
        <dbReference type="Google" id="ProtNLM"/>
    </source>
</evidence>
<dbReference type="OrthoDB" id="3691720at2759"/>
<feature type="coiled-coil region" evidence="1">
    <location>
        <begin position="40"/>
        <end position="74"/>
    </location>
</feature>
<keyword evidence="4" id="KW-1185">Reference proteome</keyword>
<keyword evidence="1" id="KW-0175">Coiled coil</keyword>